<gene>
    <name evidence="1" type="ORF">H4R20_002702</name>
</gene>
<evidence type="ECO:0000313" key="1">
    <source>
        <dbReference type="EMBL" id="KAJ2803924.1"/>
    </source>
</evidence>
<sequence>MRLDMDRLVTLLLHIGYLTIGAGNTVRIPNGHLRKLWESIRLLALFGTRDQIQQDIERHQLIEGLFDKNIGTLRQEFQHALMPELKSNISYSDQTRLELACWRIIGKLGFPRYFPSKPTTVEYSKSFLSQQHTDKCLMWMITIKPFGRYIHKLVLVFAFAHITAQDLKDSKTTPEQIASSALATINDEGCIQQASENEVRLHLGVAYGQGKFAIDWN</sequence>
<evidence type="ECO:0000313" key="2">
    <source>
        <dbReference type="Proteomes" id="UP001140094"/>
    </source>
</evidence>
<organism evidence="1 2">
    <name type="scientific">Coemansia guatemalensis</name>
    <dbReference type="NCBI Taxonomy" id="2761395"/>
    <lineage>
        <taxon>Eukaryota</taxon>
        <taxon>Fungi</taxon>
        <taxon>Fungi incertae sedis</taxon>
        <taxon>Zoopagomycota</taxon>
        <taxon>Kickxellomycotina</taxon>
        <taxon>Kickxellomycetes</taxon>
        <taxon>Kickxellales</taxon>
        <taxon>Kickxellaceae</taxon>
        <taxon>Coemansia</taxon>
    </lineage>
</organism>
<proteinExistence type="predicted"/>
<keyword evidence="2" id="KW-1185">Reference proteome</keyword>
<protein>
    <submittedName>
        <fullName evidence="1">Uncharacterized protein</fullName>
    </submittedName>
</protein>
<dbReference type="EMBL" id="JANBUO010000465">
    <property type="protein sequence ID" value="KAJ2803924.1"/>
    <property type="molecule type" value="Genomic_DNA"/>
</dbReference>
<dbReference type="AlphaFoldDB" id="A0A9W8HXD3"/>
<comment type="caution">
    <text evidence="1">The sequence shown here is derived from an EMBL/GenBank/DDBJ whole genome shotgun (WGS) entry which is preliminary data.</text>
</comment>
<accession>A0A9W8HXD3</accession>
<reference evidence="1" key="1">
    <citation type="submission" date="2022-07" db="EMBL/GenBank/DDBJ databases">
        <title>Phylogenomic reconstructions and comparative analyses of Kickxellomycotina fungi.</title>
        <authorList>
            <person name="Reynolds N.K."/>
            <person name="Stajich J.E."/>
            <person name="Barry K."/>
            <person name="Grigoriev I.V."/>
            <person name="Crous P."/>
            <person name="Smith M.E."/>
        </authorList>
    </citation>
    <scope>NUCLEOTIDE SEQUENCE</scope>
    <source>
        <strain evidence="1">NRRL 1565</strain>
    </source>
</reference>
<dbReference type="OrthoDB" id="5584915at2759"/>
<dbReference type="Proteomes" id="UP001140094">
    <property type="component" value="Unassembled WGS sequence"/>
</dbReference>
<name>A0A9W8HXD3_9FUNG</name>